<evidence type="ECO:0000313" key="1">
    <source>
        <dbReference type="EMBL" id="JAI03356.1"/>
    </source>
</evidence>
<accession>A0A0E9XNE7</accession>
<proteinExistence type="predicted"/>
<reference evidence="1" key="1">
    <citation type="submission" date="2014-11" db="EMBL/GenBank/DDBJ databases">
        <authorList>
            <person name="Amaro Gonzalez C."/>
        </authorList>
    </citation>
    <scope>NUCLEOTIDE SEQUENCE</scope>
</reference>
<reference evidence="1" key="2">
    <citation type="journal article" date="2015" name="Fish Shellfish Immunol.">
        <title>Early steps in the European eel (Anguilla anguilla)-Vibrio vulnificus interaction in the gills: Role of the RtxA13 toxin.</title>
        <authorList>
            <person name="Callol A."/>
            <person name="Pajuelo D."/>
            <person name="Ebbesson L."/>
            <person name="Teles M."/>
            <person name="MacKenzie S."/>
            <person name="Amaro C."/>
        </authorList>
    </citation>
    <scope>NUCLEOTIDE SEQUENCE</scope>
</reference>
<dbReference type="EMBL" id="GBXM01005222">
    <property type="protein sequence ID" value="JAI03356.1"/>
    <property type="molecule type" value="Transcribed_RNA"/>
</dbReference>
<sequence>MFINEFTMNVIFQPRYSSLGGIFFILRSMNKKIFYSSLQGVLY</sequence>
<dbReference type="AlphaFoldDB" id="A0A0E9XNE7"/>
<organism evidence="1">
    <name type="scientific">Anguilla anguilla</name>
    <name type="common">European freshwater eel</name>
    <name type="synonym">Muraena anguilla</name>
    <dbReference type="NCBI Taxonomy" id="7936"/>
    <lineage>
        <taxon>Eukaryota</taxon>
        <taxon>Metazoa</taxon>
        <taxon>Chordata</taxon>
        <taxon>Craniata</taxon>
        <taxon>Vertebrata</taxon>
        <taxon>Euteleostomi</taxon>
        <taxon>Actinopterygii</taxon>
        <taxon>Neopterygii</taxon>
        <taxon>Teleostei</taxon>
        <taxon>Anguilliformes</taxon>
        <taxon>Anguillidae</taxon>
        <taxon>Anguilla</taxon>
    </lineage>
</organism>
<name>A0A0E9XNE7_ANGAN</name>
<protein>
    <submittedName>
        <fullName evidence="1">Uncharacterized protein</fullName>
    </submittedName>
</protein>